<organism evidence="1 2">
    <name type="scientific">Sodiomyces alkalinus (strain CBS 110278 / VKM F-3762 / F11)</name>
    <name type="common">Alkaliphilic filamentous fungus</name>
    <dbReference type="NCBI Taxonomy" id="1314773"/>
    <lineage>
        <taxon>Eukaryota</taxon>
        <taxon>Fungi</taxon>
        <taxon>Dikarya</taxon>
        <taxon>Ascomycota</taxon>
        <taxon>Pezizomycotina</taxon>
        <taxon>Sordariomycetes</taxon>
        <taxon>Hypocreomycetidae</taxon>
        <taxon>Glomerellales</taxon>
        <taxon>Plectosphaerellaceae</taxon>
        <taxon>Sodiomyces</taxon>
    </lineage>
</organism>
<gene>
    <name evidence="1" type="ORF">SODALDRAFT_358948</name>
</gene>
<reference evidence="1 2" key="1">
    <citation type="journal article" date="2018" name="Mol. Ecol.">
        <title>The obligate alkalophilic soda-lake fungus Sodiomyces alkalinus has shifted to a protein diet.</title>
        <authorList>
            <person name="Grum-Grzhimaylo A.A."/>
            <person name="Falkoski D.L."/>
            <person name="van den Heuvel J."/>
            <person name="Valero-Jimenez C.A."/>
            <person name="Min B."/>
            <person name="Choi I.G."/>
            <person name="Lipzen A."/>
            <person name="Daum C.G."/>
            <person name="Aanen D.K."/>
            <person name="Tsang A."/>
            <person name="Henrissat B."/>
            <person name="Bilanenko E.N."/>
            <person name="de Vries R.P."/>
            <person name="van Kan J.A.L."/>
            <person name="Grigoriev I.V."/>
            <person name="Debets A.J.M."/>
        </authorList>
    </citation>
    <scope>NUCLEOTIDE SEQUENCE [LARGE SCALE GENOMIC DNA]</scope>
    <source>
        <strain evidence="1 2">F11</strain>
    </source>
</reference>
<keyword evidence="2" id="KW-1185">Reference proteome</keyword>
<accession>A0A3N2PXE0</accession>
<protein>
    <submittedName>
        <fullName evidence="1">Uncharacterized protein</fullName>
    </submittedName>
</protein>
<dbReference type="AlphaFoldDB" id="A0A3N2PXE0"/>
<dbReference type="GeneID" id="39582613"/>
<dbReference type="EMBL" id="ML119054">
    <property type="protein sequence ID" value="ROT39086.1"/>
    <property type="molecule type" value="Genomic_DNA"/>
</dbReference>
<dbReference type="RefSeq" id="XP_028466892.1">
    <property type="nucleotide sequence ID" value="XM_028614135.1"/>
</dbReference>
<proteinExistence type="predicted"/>
<evidence type="ECO:0000313" key="2">
    <source>
        <dbReference type="Proteomes" id="UP000272025"/>
    </source>
</evidence>
<dbReference type="Proteomes" id="UP000272025">
    <property type="component" value="Unassembled WGS sequence"/>
</dbReference>
<name>A0A3N2PXE0_SODAK</name>
<evidence type="ECO:0000313" key="1">
    <source>
        <dbReference type="EMBL" id="ROT39086.1"/>
    </source>
</evidence>
<sequence>MSVPTAAIIDQLPFEILTEIVVTLVFEGFRKLAIRTPCFCTAMVIFPFKVEQGRIYEWADSSEGTRFYDFEKLLYHSLDEISSNYRYDFQQYLGGGTTENRRTVCEQIVISIGRVVRQGCHPKIRDFLDTVTKEGSFSLAATPLVPFRTIDTAVATEQLTSATEILENILKASKAWLNRPFFTAEDTPAESGPVFYNSEVQTTLIDVWKLALPPVKTLIRLRKI</sequence>